<evidence type="ECO:0000259" key="9">
    <source>
        <dbReference type="Pfam" id="PF01895"/>
    </source>
</evidence>
<dbReference type="GO" id="GO:0045936">
    <property type="term" value="P:negative regulation of phosphate metabolic process"/>
    <property type="evidence" value="ECO:0007669"/>
    <property type="project" value="InterPro"/>
</dbReference>
<dbReference type="Proteomes" id="UP000323917">
    <property type="component" value="Chromosome"/>
</dbReference>
<dbReference type="GO" id="GO:0005737">
    <property type="term" value="C:cytoplasm"/>
    <property type="evidence" value="ECO:0007669"/>
    <property type="project" value="UniProtKB-SubCell"/>
</dbReference>
<dbReference type="Pfam" id="PF01895">
    <property type="entry name" value="PhoU"/>
    <property type="match status" value="2"/>
</dbReference>
<accession>A0A5B9Q7Q2</accession>
<dbReference type="EMBL" id="CP042913">
    <property type="protein sequence ID" value="QEG32896.1"/>
    <property type="molecule type" value="Genomic_DNA"/>
</dbReference>
<dbReference type="GO" id="GO:0006817">
    <property type="term" value="P:phosphate ion transport"/>
    <property type="evidence" value="ECO:0007669"/>
    <property type="project" value="UniProtKB-KW"/>
</dbReference>
<evidence type="ECO:0000313" key="11">
    <source>
        <dbReference type="Proteomes" id="UP000323917"/>
    </source>
</evidence>
<evidence type="ECO:0000256" key="7">
    <source>
        <dbReference type="ARBA" id="ARBA00056181"/>
    </source>
</evidence>
<feature type="domain" description="PhoU" evidence="9">
    <location>
        <begin position="119"/>
        <end position="204"/>
    </location>
</feature>
<dbReference type="PANTHER" id="PTHR42930:SF3">
    <property type="entry name" value="PHOSPHATE-SPECIFIC TRANSPORT SYSTEM ACCESSORY PROTEIN PHOU"/>
    <property type="match status" value="1"/>
</dbReference>
<dbReference type="Gene3D" id="1.20.58.220">
    <property type="entry name" value="Phosphate transport system protein phou homolog 2, domain 2"/>
    <property type="match status" value="1"/>
</dbReference>
<evidence type="ECO:0000256" key="8">
    <source>
        <dbReference type="PIRNR" id="PIRNR003107"/>
    </source>
</evidence>
<dbReference type="RefSeq" id="WP_148071712.1">
    <property type="nucleotide sequence ID" value="NZ_CP042913.1"/>
</dbReference>
<dbReference type="KEGG" id="bgok:Pr1d_01570"/>
<dbReference type="InterPro" id="IPR028366">
    <property type="entry name" value="PhoU"/>
</dbReference>
<sequence length="223" mass="25330">MSKHLSRDLEALEQDLLAQSSIVEGMILRASHAIAELQSGLLVKLLADEDQVNRGEVRIEEECLKLLALHQPVAVDLRRVATVMKINADLERIADLAVNLGQRAQSLVRFTSFHFPGRLEEMVDVAISMVRDAIDAFVRLDVDLAREVRLRDDQVDDLNREVIDDLQEMVRSNKGDIEPAMYYFSASRHIERIADHATNIAEDVIYLVDGEIARHRNEDLSFF</sequence>
<dbReference type="OrthoDB" id="9814256at2"/>
<evidence type="ECO:0000256" key="1">
    <source>
        <dbReference type="ARBA" id="ARBA00004496"/>
    </source>
</evidence>
<comment type="function">
    <text evidence="7 8">Plays a role in the regulation of phosphate uptake.</text>
</comment>
<keyword evidence="11" id="KW-1185">Reference proteome</keyword>
<protein>
    <recommendedName>
        <fullName evidence="8">Phosphate-specific transport system accessory protein PhoU</fullName>
    </recommendedName>
</protein>
<evidence type="ECO:0000256" key="3">
    <source>
        <dbReference type="ARBA" id="ARBA00011738"/>
    </source>
</evidence>
<dbReference type="AlphaFoldDB" id="A0A5B9Q7Q2"/>
<proteinExistence type="inferred from homology"/>
<organism evidence="10 11">
    <name type="scientific">Bythopirellula goksoeyrii</name>
    <dbReference type="NCBI Taxonomy" id="1400387"/>
    <lineage>
        <taxon>Bacteria</taxon>
        <taxon>Pseudomonadati</taxon>
        <taxon>Planctomycetota</taxon>
        <taxon>Planctomycetia</taxon>
        <taxon>Pirellulales</taxon>
        <taxon>Lacipirellulaceae</taxon>
        <taxon>Bythopirellula</taxon>
    </lineage>
</organism>
<keyword evidence="5 8" id="KW-0963">Cytoplasm</keyword>
<keyword evidence="4 8" id="KW-0813">Transport</keyword>
<evidence type="ECO:0000313" key="10">
    <source>
        <dbReference type="EMBL" id="QEG32896.1"/>
    </source>
</evidence>
<comment type="subcellular location">
    <subcellularLocation>
        <location evidence="1 8">Cytoplasm</location>
    </subcellularLocation>
</comment>
<feature type="domain" description="PhoU" evidence="9">
    <location>
        <begin position="20"/>
        <end position="103"/>
    </location>
</feature>
<dbReference type="InterPro" id="IPR038078">
    <property type="entry name" value="PhoU-like_sf"/>
</dbReference>
<comment type="similarity">
    <text evidence="2 8">Belongs to the PhoU family.</text>
</comment>
<dbReference type="SUPFAM" id="SSF109755">
    <property type="entry name" value="PhoU-like"/>
    <property type="match status" value="1"/>
</dbReference>
<dbReference type="NCBIfam" id="TIGR02135">
    <property type="entry name" value="phoU_full"/>
    <property type="match status" value="1"/>
</dbReference>
<dbReference type="PANTHER" id="PTHR42930">
    <property type="entry name" value="PHOSPHATE-SPECIFIC TRANSPORT SYSTEM ACCESSORY PROTEIN PHOU"/>
    <property type="match status" value="1"/>
</dbReference>
<keyword evidence="6 8" id="KW-0592">Phosphate transport</keyword>
<dbReference type="PIRSF" id="PIRSF003107">
    <property type="entry name" value="PhoU"/>
    <property type="match status" value="1"/>
</dbReference>
<gene>
    <name evidence="10" type="ORF">Pr1d_01570</name>
</gene>
<dbReference type="FunFam" id="1.20.58.220:FF:000004">
    <property type="entry name" value="Phosphate-specific transport system accessory protein PhoU"/>
    <property type="match status" value="1"/>
</dbReference>
<dbReference type="InterPro" id="IPR026022">
    <property type="entry name" value="PhoU_dom"/>
</dbReference>
<evidence type="ECO:0000256" key="4">
    <source>
        <dbReference type="ARBA" id="ARBA00022448"/>
    </source>
</evidence>
<evidence type="ECO:0000256" key="6">
    <source>
        <dbReference type="ARBA" id="ARBA00022592"/>
    </source>
</evidence>
<name>A0A5B9Q7Q2_9BACT</name>
<evidence type="ECO:0000256" key="5">
    <source>
        <dbReference type="ARBA" id="ARBA00022490"/>
    </source>
</evidence>
<comment type="subunit">
    <text evidence="3 8">Homodimer.</text>
</comment>
<dbReference type="GO" id="GO:0030643">
    <property type="term" value="P:intracellular phosphate ion homeostasis"/>
    <property type="evidence" value="ECO:0007669"/>
    <property type="project" value="InterPro"/>
</dbReference>
<evidence type="ECO:0000256" key="2">
    <source>
        <dbReference type="ARBA" id="ARBA00008107"/>
    </source>
</evidence>
<reference evidence="10 11" key="1">
    <citation type="submission" date="2019-08" db="EMBL/GenBank/DDBJ databases">
        <title>Deep-cultivation of Planctomycetes and their phenomic and genomic characterization uncovers novel biology.</title>
        <authorList>
            <person name="Wiegand S."/>
            <person name="Jogler M."/>
            <person name="Boedeker C."/>
            <person name="Pinto D."/>
            <person name="Vollmers J."/>
            <person name="Rivas-Marin E."/>
            <person name="Kohn T."/>
            <person name="Peeters S.H."/>
            <person name="Heuer A."/>
            <person name="Rast P."/>
            <person name="Oberbeckmann S."/>
            <person name="Bunk B."/>
            <person name="Jeske O."/>
            <person name="Meyerdierks A."/>
            <person name="Storesund J.E."/>
            <person name="Kallscheuer N."/>
            <person name="Luecker S."/>
            <person name="Lage O.M."/>
            <person name="Pohl T."/>
            <person name="Merkel B.J."/>
            <person name="Hornburger P."/>
            <person name="Mueller R.-W."/>
            <person name="Bruemmer F."/>
            <person name="Labrenz M."/>
            <person name="Spormann A.M."/>
            <person name="Op den Camp H."/>
            <person name="Overmann J."/>
            <person name="Amann R."/>
            <person name="Jetten M.S.M."/>
            <person name="Mascher T."/>
            <person name="Medema M.H."/>
            <person name="Devos D.P."/>
            <person name="Kaster A.-K."/>
            <person name="Ovreas L."/>
            <person name="Rohde M."/>
            <person name="Galperin M.Y."/>
            <person name="Jogler C."/>
        </authorList>
    </citation>
    <scope>NUCLEOTIDE SEQUENCE [LARGE SCALE GENOMIC DNA]</scope>
    <source>
        <strain evidence="10 11">Pr1d</strain>
    </source>
</reference>